<accession>A0A1L9UTS3</accession>
<proteinExistence type="predicted"/>
<dbReference type="GeneID" id="93579478"/>
<dbReference type="AlphaFoldDB" id="A0A1L9UTS3"/>
<evidence type="ECO:0000313" key="1">
    <source>
        <dbReference type="EMBL" id="OJJ75041.1"/>
    </source>
</evidence>
<protein>
    <submittedName>
        <fullName evidence="1">Uncharacterized protein</fullName>
    </submittedName>
</protein>
<evidence type="ECO:0000313" key="2">
    <source>
        <dbReference type="Proteomes" id="UP000184499"/>
    </source>
</evidence>
<dbReference type="RefSeq" id="XP_067482289.1">
    <property type="nucleotide sequence ID" value="XM_067626990.1"/>
</dbReference>
<dbReference type="Proteomes" id="UP000184499">
    <property type="component" value="Unassembled WGS sequence"/>
</dbReference>
<gene>
    <name evidence="1" type="ORF">ASPBRDRAFT_53006</name>
</gene>
<keyword evidence="2" id="KW-1185">Reference proteome</keyword>
<dbReference type="EMBL" id="KV878681">
    <property type="protein sequence ID" value="OJJ75041.1"/>
    <property type="molecule type" value="Genomic_DNA"/>
</dbReference>
<dbReference type="VEuPathDB" id="FungiDB:ASPBRDRAFT_53006"/>
<organism evidence="1 2">
    <name type="scientific">Aspergillus brasiliensis (strain CBS 101740 / IMI 381727 / IBT 21946)</name>
    <dbReference type="NCBI Taxonomy" id="767769"/>
    <lineage>
        <taxon>Eukaryota</taxon>
        <taxon>Fungi</taxon>
        <taxon>Dikarya</taxon>
        <taxon>Ascomycota</taxon>
        <taxon>Pezizomycotina</taxon>
        <taxon>Eurotiomycetes</taxon>
        <taxon>Eurotiomycetidae</taxon>
        <taxon>Eurotiales</taxon>
        <taxon>Aspergillaceae</taxon>
        <taxon>Aspergillus</taxon>
        <taxon>Aspergillus subgen. Circumdati</taxon>
    </lineage>
</organism>
<name>A0A1L9UTS3_ASPBC</name>
<sequence>MERPSRYLVETAPPTRGPAIFHHQLARWRVLALFPLAAACPPRMLLSNPQGPSSLVDTRILSQFRWAVYLGNMADGVSLNLLSFLAPPSANVNPLWMLDGSAAHLIHTPSFPCKAQTMGPVGGRALAPRLIVIFRFQTPGQTHLNGALTPASSDELGPPCRLGNFS</sequence>
<reference evidence="2" key="1">
    <citation type="journal article" date="2017" name="Genome Biol.">
        <title>Comparative genomics reveals high biological diversity and specific adaptations in the industrially and medically important fungal genus Aspergillus.</title>
        <authorList>
            <person name="de Vries R.P."/>
            <person name="Riley R."/>
            <person name="Wiebenga A."/>
            <person name="Aguilar-Osorio G."/>
            <person name="Amillis S."/>
            <person name="Uchima C.A."/>
            <person name="Anderluh G."/>
            <person name="Asadollahi M."/>
            <person name="Askin M."/>
            <person name="Barry K."/>
            <person name="Battaglia E."/>
            <person name="Bayram O."/>
            <person name="Benocci T."/>
            <person name="Braus-Stromeyer S.A."/>
            <person name="Caldana C."/>
            <person name="Canovas D."/>
            <person name="Cerqueira G.C."/>
            <person name="Chen F."/>
            <person name="Chen W."/>
            <person name="Choi C."/>
            <person name="Clum A."/>
            <person name="Dos Santos R.A."/>
            <person name="Damasio A.R."/>
            <person name="Diallinas G."/>
            <person name="Emri T."/>
            <person name="Fekete E."/>
            <person name="Flipphi M."/>
            <person name="Freyberg S."/>
            <person name="Gallo A."/>
            <person name="Gournas C."/>
            <person name="Habgood R."/>
            <person name="Hainaut M."/>
            <person name="Harispe M.L."/>
            <person name="Henrissat B."/>
            <person name="Hilden K.S."/>
            <person name="Hope R."/>
            <person name="Hossain A."/>
            <person name="Karabika E."/>
            <person name="Karaffa L."/>
            <person name="Karanyi Z."/>
            <person name="Krasevec N."/>
            <person name="Kuo A."/>
            <person name="Kusch H."/>
            <person name="LaButti K."/>
            <person name="Lagendijk E.L."/>
            <person name="Lapidus A."/>
            <person name="Levasseur A."/>
            <person name="Lindquist E."/>
            <person name="Lipzen A."/>
            <person name="Logrieco A.F."/>
            <person name="MacCabe A."/>
            <person name="Maekelae M.R."/>
            <person name="Malavazi I."/>
            <person name="Melin P."/>
            <person name="Meyer V."/>
            <person name="Mielnichuk N."/>
            <person name="Miskei M."/>
            <person name="Molnar A.P."/>
            <person name="Mule G."/>
            <person name="Ngan C.Y."/>
            <person name="Orejas M."/>
            <person name="Orosz E."/>
            <person name="Ouedraogo J.P."/>
            <person name="Overkamp K.M."/>
            <person name="Park H.-S."/>
            <person name="Perrone G."/>
            <person name="Piumi F."/>
            <person name="Punt P.J."/>
            <person name="Ram A.F."/>
            <person name="Ramon A."/>
            <person name="Rauscher S."/>
            <person name="Record E."/>
            <person name="Riano-Pachon D.M."/>
            <person name="Robert V."/>
            <person name="Roehrig J."/>
            <person name="Ruller R."/>
            <person name="Salamov A."/>
            <person name="Salih N.S."/>
            <person name="Samson R.A."/>
            <person name="Sandor E."/>
            <person name="Sanguinetti M."/>
            <person name="Schuetze T."/>
            <person name="Sepcic K."/>
            <person name="Shelest E."/>
            <person name="Sherlock G."/>
            <person name="Sophianopoulou V."/>
            <person name="Squina F.M."/>
            <person name="Sun H."/>
            <person name="Susca A."/>
            <person name="Todd R.B."/>
            <person name="Tsang A."/>
            <person name="Unkles S.E."/>
            <person name="van de Wiele N."/>
            <person name="van Rossen-Uffink D."/>
            <person name="Oliveira J.V."/>
            <person name="Vesth T.C."/>
            <person name="Visser J."/>
            <person name="Yu J.-H."/>
            <person name="Zhou M."/>
            <person name="Andersen M.R."/>
            <person name="Archer D.B."/>
            <person name="Baker S.E."/>
            <person name="Benoit I."/>
            <person name="Brakhage A.A."/>
            <person name="Braus G.H."/>
            <person name="Fischer R."/>
            <person name="Frisvad J.C."/>
            <person name="Goldman G.H."/>
            <person name="Houbraken J."/>
            <person name="Oakley B."/>
            <person name="Pocsi I."/>
            <person name="Scazzocchio C."/>
            <person name="Seiboth B."/>
            <person name="vanKuyk P.A."/>
            <person name="Wortman J."/>
            <person name="Dyer P.S."/>
            <person name="Grigoriev I.V."/>
        </authorList>
    </citation>
    <scope>NUCLEOTIDE SEQUENCE [LARGE SCALE GENOMIC DNA]</scope>
    <source>
        <strain evidence="2">CBS 101740 / IMI 381727 / IBT 21946</strain>
    </source>
</reference>